<dbReference type="OrthoDB" id="433924at2759"/>
<evidence type="ECO:0000313" key="2">
    <source>
        <dbReference type="EMBL" id="CAG8761133.1"/>
    </source>
</evidence>
<dbReference type="Proteomes" id="UP000789396">
    <property type="component" value="Unassembled WGS sequence"/>
</dbReference>
<feature type="compositionally biased region" description="Polar residues" evidence="1">
    <location>
        <begin position="29"/>
        <end position="44"/>
    </location>
</feature>
<sequence>MTRKSEKSEEEMVDQFLNYDGEESGATGVESSAANNVDKNTNLATADKADQKVGEEKDQTQKQPEETSEQEPANGILVKEKRGGRSRINIKIEGKEEGRTTIIAYEFDEDWENQVVAVETVTRDDKNGELL</sequence>
<name>A0A9N9J1W0_9GLOM</name>
<accession>A0A9N9J1W0</accession>
<feature type="region of interest" description="Disordered" evidence="1">
    <location>
        <begin position="1"/>
        <end position="76"/>
    </location>
</feature>
<dbReference type="AlphaFoldDB" id="A0A9N9J1W0"/>
<dbReference type="EMBL" id="CAJVPZ010041174">
    <property type="protein sequence ID" value="CAG8761133.1"/>
    <property type="molecule type" value="Genomic_DNA"/>
</dbReference>
<reference evidence="2" key="1">
    <citation type="submission" date="2021-06" db="EMBL/GenBank/DDBJ databases">
        <authorList>
            <person name="Kallberg Y."/>
            <person name="Tangrot J."/>
            <person name="Rosling A."/>
        </authorList>
    </citation>
    <scope>NUCLEOTIDE SEQUENCE</scope>
    <source>
        <strain evidence="2">IN212</strain>
    </source>
</reference>
<gene>
    <name evidence="2" type="ORF">RFULGI_LOCUS14320</name>
</gene>
<comment type="caution">
    <text evidence="2">The sequence shown here is derived from an EMBL/GenBank/DDBJ whole genome shotgun (WGS) entry which is preliminary data.</text>
</comment>
<protein>
    <submittedName>
        <fullName evidence="2">11395_t:CDS:1</fullName>
    </submittedName>
</protein>
<feature type="non-terminal residue" evidence="2">
    <location>
        <position position="131"/>
    </location>
</feature>
<feature type="compositionally biased region" description="Basic and acidic residues" evidence="1">
    <location>
        <begin position="47"/>
        <end position="65"/>
    </location>
</feature>
<proteinExistence type="predicted"/>
<evidence type="ECO:0000313" key="3">
    <source>
        <dbReference type="Proteomes" id="UP000789396"/>
    </source>
</evidence>
<evidence type="ECO:0000256" key="1">
    <source>
        <dbReference type="SAM" id="MobiDB-lite"/>
    </source>
</evidence>
<keyword evidence="3" id="KW-1185">Reference proteome</keyword>
<organism evidence="2 3">
    <name type="scientific">Racocetra fulgida</name>
    <dbReference type="NCBI Taxonomy" id="60492"/>
    <lineage>
        <taxon>Eukaryota</taxon>
        <taxon>Fungi</taxon>
        <taxon>Fungi incertae sedis</taxon>
        <taxon>Mucoromycota</taxon>
        <taxon>Glomeromycotina</taxon>
        <taxon>Glomeromycetes</taxon>
        <taxon>Diversisporales</taxon>
        <taxon>Gigasporaceae</taxon>
        <taxon>Racocetra</taxon>
    </lineage>
</organism>